<dbReference type="PROSITE" id="PS50043">
    <property type="entry name" value="HTH_LUXR_2"/>
    <property type="match status" value="1"/>
</dbReference>
<evidence type="ECO:0000313" key="6">
    <source>
        <dbReference type="Proteomes" id="UP000471672"/>
    </source>
</evidence>
<dbReference type="EMBL" id="JAAFAN010000001">
    <property type="protein sequence ID" value="NDO87905.1"/>
    <property type="molecule type" value="Genomic_DNA"/>
</dbReference>
<dbReference type="SMART" id="SM00421">
    <property type="entry name" value="HTH_LUXR"/>
    <property type="match status" value="1"/>
</dbReference>
<comment type="caution">
    <text evidence="5">The sequence shown here is derived from an EMBL/GenBank/DDBJ whole genome shotgun (WGS) entry which is preliminary data.</text>
</comment>
<evidence type="ECO:0000256" key="2">
    <source>
        <dbReference type="ARBA" id="ARBA00022840"/>
    </source>
</evidence>
<feature type="domain" description="HTH luxR-type" evidence="4">
    <location>
        <begin position="847"/>
        <end position="912"/>
    </location>
</feature>
<keyword evidence="6" id="KW-1185">Reference proteome</keyword>
<reference evidence="5 6" key="1">
    <citation type="journal article" date="2021" name="Arch. Microbiol.">
        <title>Cellulosimicrobium fucosivorans sp. nov., isolated from San Elijo Lagoon, contains a fucose metabolic pathway linked to carotenoid production.</title>
        <authorList>
            <person name="Aviles F.A."/>
            <person name="Kyndt J.A."/>
        </authorList>
    </citation>
    <scope>NUCLEOTIDE SEQUENCE [LARGE SCALE GENOMIC DNA]</scope>
    <source>
        <strain evidence="5 6">SE3</strain>
    </source>
</reference>
<evidence type="ECO:0000313" key="5">
    <source>
        <dbReference type="EMBL" id="NDO87905.1"/>
    </source>
</evidence>
<dbReference type="InterPro" id="IPR027417">
    <property type="entry name" value="P-loop_NTPase"/>
</dbReference>
<dbReference type="Proteomes" id="UP000471672">
    <property type="component" value="Unassembled WGS sequence"/>
</dbReference>
<keyword evidence="1" id="KW-0547">Nucleotide-binding</keyword>
<dbReference type="InterPro" id="IPR041664">
    <property type="entry name" value="AAA_16"/>
</dbReference>
<dbReference type="RefSeq" id="WP_162288777.1">
    <property type="nucleotide sequence ID" value="NZ_JAAFAN010000001.1"/>
</dbReference>
<gene>
    <name evidence="5" type="ORF">GYH36_00185</name>
</gene>
<dbReference type="InterPro" id="IPR036388">
    <property type="entry name" value="WH-like_DNA-bd_sf"/>
</dbReference>
<feature type="region of interest" description="Disordered" evidence="3">
    <location>
        <begin position="911"/>
        <end position="931"/>
    </location>
</feature>
<dbReference type="Gene3D" id="1.10.10.10">
    <property type="entry name" value="Winged helix-like DNA-binding domain superfamily/Winged helix DNA-binding domain"/>
    <property type="match status" value="1"/>
</dbReference>
<dbReference type="PRINTS" id="PR00038">
    <property type="entry name" value="HTHLUXR"/>
</dbReference>
<dbReference type="Pfam" id="PF00196">
    <property type="entry name" value="GerE"/>
    <property type="match status" value="1"/>
</dbReference>
<sequence length="931" mass="99534">MTRSTDAPSARALLGRDAETAALDRFLATSARTGGACRVVGEPGIGKSALLDHAAARAAADGWQVLRGSGFEYEADLTYAGLHQLMLPAFPTLADLPAPHGGVLSTALGIEAGPPPRRLVVTTALLSWFGLLGRRGPLLLVVDDVQWLDRASALALSRVARRLSGLPVALLTAQRSGSESFLDERTDTLTLGPLDDADAARLLRSRAAPLHPATRRRVILEAGGNPLALVELPRALTSEEERAGDRLPVVLRLTDRLRTMFAARVEALPRPTRHLLLLAALNGRDGAPLVPTLAAAAADLAPAEEQGLVRVERDQRLVFRHPLTRAATVELATPAERRAAHRHLAELATDPSLRAVHRGEAALGYDEDAAAALQEAGRVAVSRGDVVQAVARMVRAAELTAEPRERARRLAEAAYLGANFSGSLDGAHALLEEARRAAPDAVHTLGAAAAAAAHLLNSDGDIDTAHRMLVAALAHADPRSTDPAVEAAVTTLMAVCTFGGRAALWEELDRTVARFSTVLPRALVLGARTFGDPARSTPAMLAELDALVEQIGSDTNPVRILQVGLAGHYVDRLPRAAVERVVDDARRGGAVAAGANGLILLAVDAYHTGRWTEAVALAQECAEWCRENGYPTLEWGALHVSLLVAAARGDRQRLRDAHERAHRWAVPRRAYAVRTFTSGTEALAALASGRHEDAYALLTSVAPPGDFPDHDQLGVWSLLDLVEAAVGTGRVGEARAHVEAATALGLPRVSPRLAFQCRAGRAMTADARTYRAAFEDVVDDPGASAWPFHLARVELAFGDRLRQDRELRRARVRLERAVELFARLDATPWLDRARTSLRSTGRTVRRAAAAPDALTPQEREIARLAASGLTNRQIGSRLCLSPRTVGGHLYRVFPKLGISTRAALRDALTERERERATTSAAPRDDAAYGVS</sequence>
<dbReference type="InterPro" id="IPR000792">
    <property type="entry name" value="Tscrpt_reg_LuxR_C"/>
</dbReference>
<evidence type="ECO:0000256" key="3">
    <source>
        <dbReference type="SAM" id="MobiDB-lite"/>
    </source>
</evidence>
<evidence type="ECO:0000256" key="1">
    <source>
        <dbReference type="ARBA" id="ARBA00022741"/>
    </source>
</evidence>
<proteinExistence type="predicted"/>
<evidence type="ECO:0000259" key="4">
    <source>
        <dbReference type="PROSITE" id="PS50043"/>
    </source>
</evidence>
<dbReference type="Pfam" id="PF13191">
    <property type="entry name" value="AAA_16"/>
    <property type="match status" value="1"/>
</dbReference>
<dbReference type="PANTHER" id="PTHR16305:SF35">
    <property type="entry name" value="TRANSCRIPTIONAL ACTIVATOR DOMAIN"/>
    <property type="match status" value="1"/>
</dbReference>
<dbReference type="SUPFAM" id="SSF52540">
    <property type="entry name" value="P-loop containing nucleoside triphosphate hydrolases"/>
    <property type="match status" value="1"/>
</dbReference>
<dbReference type="SUPFAM" id="SSF46894">
    <property type="entry name" value="C-terminal effector domain of the bipartite response regulators"/>
    <property type="match status" value="1"/>
</dbReference>
<name>A0ABX0B8B7_9MICO</name>
<accession>A0ABX0B8B7</accession>
<dbReference type="CDD" id="cd06170">
    <property type="entry name" value="LuxR_C_like"/>
    <property type="match status" value="1"/>
</dbReference>
<organism evidence="5 6">
    <name type="scientific">Cellulosimicrobium composti</name>
    <dbReference type="NCBI Taxonomy" id="2672572"/>
    <lineage>
        <taxon>Bacteria</taxon>
        <taxon>Bacillati</taxon>
        <taxon>Actinomycetota</taxon>
        <taxon>Actinomycetes</taxon>
        <taxon>Micrococcales</taxon>
        <taxon>Promicromonosporaceae</taxon>
        <taxon>Cellulosimicrobium</taxon>
    </lineage>
</organism>
<protein>
    <submittedName>
        <fullName evidence="5">AAA family ATPase</fullName>
    </submittedName>
</protein>
<dbReference type="PANTHER" id="PTHR16305">
    <property type="entry name" value="TESTICULAR SOLUBLE ADENYLYL CYCLASE"/>
    <property type="match status" value="1"/>
</dbReference>
<dbReference type="PROSITE" id="PS00622">
    <property type="entry name" value="HTH_LUXR_1"/>
    <property type="match status" value="1"/>
</dbReference>
<keyword evidence="2" id="KW-0067">ATP-binding</keyword>
<dbReference type="InterPro" id="IPR016032">
    <property type="entry name" value="Sig_transdc_resp-reg_C-effctor"/>
</dbReference>